<dbReference type="InterPro" id="IPR044922">
    <property type="entry name" value="DUF2063_N_sf"/>
</dbReference>
<protein>
    <recommendedName>
        <fullName evidence="1">Putative DNA-binding domain-containing protein</fullName>
    </recommendedName>
</protein>
<dbReference type="STRING" id="1121279.SAMN02745887_02159"/>
<name>A0A1K2HL22_9NEIS</name>
<reference evidence="2 3" key="1">
    <citation type="submission" date="2016-11" db="EMBL/GenBank/DDBJ databases">
        <authorList>
            <person name="Jaros S."/>
            <person name="Januszkiewicz K."/>
            <person name="Wedrychowicz H."/>
        </authorList>
    </citation>
    <scope>NUCLEOTIDE SEQUENCE [LARGE SCALE GENOMIC DNA]</scope>
    <source>
        <strain evidence="2 3">DSM 18899</strain>
    </source>
</reference>
<organism evidence="2 3">
    <name type="scientific">Chitinimonas taiwanensis DSM 18899</name>
    <dbReference type="NCBI Taxonomy" id="1121279"/>
    <lineage>
        <taxon>Bacteria</taxon>
        <taxon>Pseudomonadati</taxon>
        <taxon>Pseudomonadota</taxon>
        <taxon>Betaproteobacteria</taxon>
        <taxon>Neisseriales</taxon>
        <taxon>Chitinibacteraceae</taxon>
        <taxon>Chitinimonas</taxon>
    </lineage>
</organism>
<gene>
    <name evidence="2" type="ORF">SAMN02745887_02159</name>
</gene>
<dbReference type="EMBL" id="FPKR01000008">
    <property type="protein sequence ID" value="SFZ76938.1"/>
    <property type="molecule type" value="Genomic_DNA"/>
</dbReference>
<dbReference type="InterPro" id="IPR018640">
    <property type="entry name" value="DUF2063"/>
</dbReference>
<evidence type="ECO:0000259" key="1">
    <source>
        <dbReference type="Pfam" id="PF09836"/>
    </source>
</evidence>
<evidence type="ECO:0000313" key="2">
    <source>
        <dbReference type="EMBL" id="SFZ76938.1"/>
    </source>
</evidence>
<proteinExistence type="predicted"/>
<dbReference type="Pfam" id="PF09836">
    <property type="entry name" value="DUF2063"/>
    <property type="match status" value="1"/>
</dbReference>
<dbReference type="RefSeq" id="WP_072428678.1">
    <property type="nucleotide sequence ID" value="NZ_FPKR01000008.1"/>
</dbReference>
<feature type="domain" description="Putative DNA-binding" evidence="1">
    <location>
        <begin position="5"/>
        <end position="91"/>
    </location>
</feature>
<dbReference type="Gene3D" id="1.10.150.690">
    <property type="entry name" value="DUF2063"/>
    <property type="match status" value="1"/>
</dbReference>
<dbReference type="OrthoDB" id="4146344at2"/>
<accession>A0A1K2HL22</accession>
<sequence>MTLAELQARFIAATHDPVAAEALFGASAKGASAYANNTLFNRADALGEAYPVVQQLVGADFFGGMARAYARRHPSRSGDMNAYGAEFADFIAQFPPAAELPYLADCARLDWLCQRAYYAPDQPALKLDALASIPAERQASLGFRLADAVGQLVSPWPVASLWRAHQPLEHDAANAFPSPDQGGERALVWRDAHNKVQVRRLLPAEHAFLAACQLQLPLAEALERALDEDMDFDFGLSLQRWVADQVIVDFHLDT</sequence>
<dbReference type="Proteomes" id="UP000186513">
    <property type="component" value="Unassembled WGS sequence"/>
</dbReference>
<keyword evidence="3" id="KW-1185">Reference proteome</keyword>
<dbReference type="AlphaFoldDB" id="A0A1K2HL22"/>
<evidence type="ECO:0000313" key="3">
    <source>
        <dbReference type="Proteomes" id="UP000186513"/>
    </source>
</evidence>